<keyword evidence="3" id="KW-1185">Reference proteome</keyword>
<dbReference type="CDD" id="cd05403">
    <property type="entry name" value="NT_KNTase_like"/>
    <property type="match status" value="1"/>
</dbReference>
<dbReference type="EMBL" id="FUXM01000046">
    <property type="protein sequence ID" value="SKA24484.1"/>
    <property type="molecule type" value="Genomic_DNA"/>
</dbReference>
<evidence type="ECO:0000313" key="3">
    <source>
        <dbReference type="Proteomes" id="UP000189933"/>
    </source>
</evidence>
<organism evidence="2 3">
    <name type="scientific">Carboxydocella sporoproducens DSM 16521</name>
    <dbReference type="NCBI Taxonomy" id="1121270"/>
    <lineage>
        <taxon>Bacteria</taxon>
        <taxon>Bacillati</taxon>
        <taxon>Bacillota</taxon>
        <taxon>Clostridia</taxon>
        <taxon>Eubacteriales</taxon>
        <taxon>Clostridiales Family XVI. Incertae Sedis</taxon>
        <taxon>Carboxydocella</taxon>
    </lineage>
</organism>
<evidence type="ECO:0000259" key="1">
    <source>
        <dbReference type="Pfam" id="PF18765"/>
    </source>
</evidence>
<dbReference type="InterPro" id="IPR043519">
    <property type="entry name" value="NT_sf"/>
</dbReference>
<dbReference type="SUPFAM" id="SSF81301">
    <property type="entry name" value="Nucleotidyltransferase"/>
    <property type="match status" value="1"/>
</dbReference>
<gene>
    <name evidence="2" type="ORF">SAMN02745885_02508</name>
</gene>
<dbReference type="Pfam" id="PF18765">
    <property type="entry name" value="Polbeta"/>
    <property type="match status" value="1"/>
</dbReference>
<sequence>MEQETKIMNSHFQEIERLKRQIIEKYSPEAIILFGSCAKGRIRKNSDIDLCVIIETDNKRELVQEMLLTLDYNKDLDIVIFRPSEWERDKDNLATFAGLINRTGVKIYG</sequence>
<dbReference type="PANTHER" id="PTHR33933:SF1">
    <property type="entry name" value="PROTEIN ADENYLYLTRANSFERASE MNTA-RELATED"/>
    <property type="match status" value="1"/>
</dbReference>
<proteinExistence type="predicted"/>
<evidence type="ECO:0000313" key="2">
    <source>
        <dbReference type="EMBL" id="SKA24484.1"/>
    </source>
</evidence>
<name>A0A1T4S8B4_9FIRM</name>
<reference evidence="3" key="1">
    <citation type="submission" date="2017-02" db="EMBL/GenBank/DDBJ databases">
        <authorList>
            <person name="Varghese N."/>
            <person name="Submissions S."/>
        </authorList>
    </citation>
    <scope>NUCLEOTIDE SEQUENCE [LARGE SCALE GENOMIC DNA]</scope>
    <source>
        <strain evidence="3">DSM 16521</strain>
    </source>
</reference>
<accession>A0A1T4S8B4</accession>
<dbReference type="Proteomes" id="UP000189933">
    <property type="component" value="Unassembled WGS sequence"/>
</dbReference>
<dbReference type="InterPro" id="IPR041633">
    <property type="entry name" value="Polbeta"/>
</dbReference>
<dbReference type="GO" id="GO:0016740">
    <property type="term" value="F:transferase activity"/>
    <property type="evidence" value="ECO:0007669"/>
    <property type="project" value="UniProtKB-KW"/>
</dbReference>
<dbReference type="AlphaFoldDB" id="A0A1T4S8B4"/>
<feature type="domain" description="Polymerase beta nucleotidyltransferase" evidence="1">
    <location>
        <begin position="21"/>
        <end position="82"/>
    </location>
</feature>
<dbReference type="Gene3D" id="3.30.460.10">
    <property type="entry name" value="Beta Polymerase, domain 2"/>
    <property type="match status" value="1"/>
</dbReference>
<protein>
    <submittedName>
        <fullName evidence="2">Nucleotidyltransferase domain-containing protein</fullName>
    </submittedName>
</protein>
<dbReference type="InterPro" id="IPR052548">
    <property type="entry name" value="Type_VII_TA_antitoxin"/>
</dbReference>
<dbReference type="PANTHER" id="PTHR33933">
    <property type="entry name" value="NUCLEOTIDYLTRANSFERASE"/>
    <property type="match status" value="1"/>
</dbReference>
<keyword evidence="2" id="KW-0808">Transferase</keyword>